<gene>
    <name evidence="2" type="ORF">K443DRAFT_12605</name>
</gene>
<evidence type="ECO:0000313" key="3">
    <source>
        <dbReference type="Proteomes" id="UP000054477"/>
    </source>
</evidence>
<evidence type="ECO:0000256" key="1">
    <source>
        <dbReference type="SAM" id="MobiDB-lite"/>
    </source>
</evidence>
<name>A0A0C9WIZ2_9AGAR</name>
<dbReference type="AlphaFoldDB" id="A0A0C9WIZ2"/>
<evidence type="ECO:0000313" key="2">
    <source>
        <dbReference type="EMBL" id="KIJ93789.1"/>
    </source>
</evidence>
<dbReference type="EMBL" id="KN838824">
    <property type="protein sequence ID" value="KIJ93789.1"/>
    <property type="molecule type" value="Genomic_DNA"/>
</dbReference>
<dbReference type="Proteomes" id="UP000054477">
    <property type="component" value="Unassembled WGS sequence"/>
</dbReference>
<protein>
    <submittedName>
        <fullName evidence="2">Uncharacterized protein</fullName>
    </submittedName>
</protein>
<keyword evidence="3" id="KW-1185">Reference proteome</keyword>
<accession>A0A0C9WIZ2</accession>
<organism evidence="2 3">
    <name type="scientific">Laccaria amethystina LaAM-08-1</name>
    <dbReference type="NCBI Taxonomy" id="1095629"/>
    <lineage>
        <taxon>Eukaryota</taxon>
        <taxon>Fungi</taxon>
        <taxon>Dikarya</taxon>
        <taxon>Basidiomycota</taxon>
        <taxon>Agaricomycotina</taxon>
        <taxon>Agaricomycetes</taxon>
        <taxon>Agaricomycetidae</taxon>
        <taxon>Agaricales</taxon>
        <taxon>Agaricineae</taxon>
        <taxon>Hydnangiaceae</taxon>
        <taxon>Laccaria</taxon>
    </lineage>
</organism>
<sequence length="257" mass="28318">MVPSSLLLRNTRLHCGLVKLAEGLGLVTYGVDPVPSSRIAVTWSPVFPFTNLGKSVQVIVAQIPGVTSVTEAAIESEGNTLLGFARGVLTVDLDKEVKQKLMLKDFSFKFTMNGMWFTLSMTHPCAVCGEDDHQTRKCAYPSTLRQADLFGWKSSTALETSEVPPMSIPTCAPRVMNATAGPSRQPEADPTKVKKSKRLRKEKTEAKAEISEPMICLINDFETFRPITMILVKGLHIGENQESLKEFEVEDNNDCLV</sequence>
<reference evidence="2 3" key="1">
    <citation type="submission" date="2014-04" db="EMBL/GenBank/DDBJ databases">
        <authorList>
            <consortium name="DOE Joint Genome Institute"/>
            <person name="Kuo A."/>
            <person name="Kohler A."/>
            <person name="Nagy L.G."/>
            <person name="Floudas D."/>
            <person name="Copeland A."/>
            <person name="Barry K.W."/>
            <person name="Cichocki N."/>
            <person name="Veneault-Fourrey C."/>
            <person name="LaButti K."/>
            <person name="Lindquist E.A."/>
            <person name="Lipzen A."/>
            <person name="Lundell T."/>
            <person name="Morin E."/>
            <person name="Murat C."/>
            <person name="Sun H."/>
            <person name="Tunlid A."/>
            <person name="Henrissat B."/>
            <person name="Grigoriev I.V."/>
            <person name="Hibbett D.S."/>
            <person name="Martin F."/>
            <person name="Nordberg H.P."/>
            <person name="Cantor M.N."/>
            <person name="Hua S.X."/>
        </authorList>
    </citation>
    <scope>NUCLEOTIDE SEQUENCE [LARGE SCALE GENOMIC DNA]</scope>
    <source>
        <strain evidence="2 3">LaAM-08-1</strain>
    </source>
</reference>
<dbReference type="HOGENOM" id="CLU_1082072_0_0_1"/>
<proteinExistence type="predicted"/>
<reference evidence="3" key="2">
    <citation type="submission" date="2015-01" db="EMBL/GenBank/DDBJ databases">
        <title>Evolutionary Origins and Diversification of the Mycorrhizal Mutualists.</title>
        <authorList>
            <consortium name="DOE Joint Genome Institute"/>
            <consortium name="Mycorrhizal Genomics Consortium"/>
            <person name="Kohler A."/>
            <person name="Kuo A."/>
            <person name="Nagy L.G."/>
            <person name="Floudas D."/>
            <person name="Copeland A."/>
            <person name="Barry K.W."/>
            <person name="Cichocki N."/>
            <person name="Veneault-Fourrey C."/>
            <person name="LaButti K."/>
            <person name="Lindquist E.A."/>
            <person name="Lipzen A."/>
            <person name="Lundell T."/>
            <person name="Morin E."/>
            <person name="Murat C."/>
            <person name="Riley R."/>
            <person name="Ohm R."/>
            <person name="Sun H."/>
            <person name="Tunlid A."/>
            <person name="Henrissat B."/>
            <person name="Grigoriev I.V."/>
            <person name="Hibbett D.S."/>
            <person name="Martin F."/>
        </authorList>
    </citation>
    <scope>NUCLEOTIDE SEQUENCE [LARGE SCALE GENOMIC DNA]</scope>
    <source>
        <strain evidence="3">LaAM-08-1</strain>
    </source>
</reference>
<feature type="region of interest" description="Disordered" evidence="1">
    <location>
        <begin position="177"/>
        <end position="205"/>
    </location>
</feature>